<evidence type="ECO:0000313" key="2">
    <source>
        <dbReference type="EMBL" id="BAC12940.1"/>
    </source>
</evidence>
<dbReference type="KEGG" id="oih:OB0984"/>
<dbReference type="STRING" id="221109.gene:10733222"/>
<dbReference type="EMBL" id="BA000028">
    <property type="protein sequence ID" value="BAC12940.1"/>
    <property type="molecule type" value="Genomic_DNA"/>
</dbReference>
<reference evidence="2 3" key="1">
    <citation type="journal article" date="2001" name="FEMS Microbiol. Lett.">
        <title>Oceanobacillus iheyensis gen. nov., sp. nov., a deep-sea extremely halotolerant and alkaliphilic species isolated from a depth of 1050 m on the Iheya Ridge.</title>
        <authorList>
            <person name="Lu J."/>
            <person name="Nogi Y."/>
            <person name="Takami H."/>
        </authorList>
    </citation>
    <scope>NUCLEOTIDE SEQUENCE [LARGE SCALE GENOMIC DNA]</scope>
    <source>
        <strain evidence="3">DSM 14371 / CIP 107618 / JCM 11309 / KCTC 3954 / HTE831</strain>
    </source>
</reference>
<dbReference type="RefSeq" id="WP_011065386.1">
    <property type="nucleotide sequence ID" value="NC_004193.1"/>
</dbReference>
<organism evidence="2 3">
    <name type="scientific">Oceanobacillus iheyensis (strain DSM 14371 / CIP 107618 / JCM 11309 / KCTC 3954 / HTE831)</name>
    <dbReference type="NCBI Taxonomy" id="221109"/>
    <lineage>
        <taxon>Bacteria</taxon>
        <taxon>Bacillati</taxon>
        <taxon>Bacillota</taxon>
        <taxon>Bacilli</taxon>
        <taxon>Bacillales</taxon>
        <taxon>Bacillaceae</taxon>
        <taxon>Oceanobacillus</taxon>
    </lineage>
</organism>
<dbReference type="Proteomes" id="UP000000822">
    <property type="component" value="Chromosome"/>
</dbReference>
<feature type="transmembrane region" description="Helical" evidence="1">
    <location>
        <begin position="31"/>
        <end position="50"/>
    </location>
</feature>
<keyword evidence="3" id="KW-1185">Reference proteome</keyword>
<accession>Q8CUX3</accession>
<gene>
    <name evidence="2" type="ordered locus">OB0984</name>
</gene>
<name>Q8CUX3_OCEIH</name>
<evidence type="ECO:0000313" key="3">
    <source>
        <dbReference type="Proteomes" id="UP000000822"/>
    </source>
</evidence>
<evidence type="ECO:0000256" key="1">
    <source>
        <dbReference type="SAM" id="Phobius"/>
    </source>
</evidence>
<keyword evidence="1" id="KW-1133">Transmembrane helix</keyword>
<keyword evidence="1" id="KW-0472">Membrane</keyword>
<dbReference type="AlphaFoldDB" id="Q8CUX3"/>
<dbReference type="HOGENOM" id="CLU_2936114_0_0_9"/>
<keyword evidence="1" id="KW-0812">Transmembrane</keyword>
<sequence length="60" mass="7585">MREWWETKKAKTRKQRKDKEDYTKKDLVLDILFWVPDIIILPIRLIIWLIRGIFRWMDLI</sequence>
<reference evidence="2 3" key="2">
    <citation type="journal article" date="2002" name="Nucleic Acids Res.">
        <title>Genome sequence of Oceanobacillus iheyensis isolated from the Iheya Ridge and its unexpected adaptive capabilities to extreme environments.</title>
        <authorList>
            <person name="Takami H."/>
            <person name="Takaki Y."/>
            <person name="Uchiyama I."/>
        </authorList>
    </citation>
    <scope>NUCLEOTIDE SEQUENCE [LARGE SCALE GENOMIC DNA]</scope>
    <source>
        <strain evidence="3">DSM 14371 / CIP 107618 / JCM 11309 / KCTC 3954 / HTE831</strain>
    </source>
</reference>
<protein>
    <submittedName>
        <fullName evidence="2">Hypothetical conserved protein</fullName>
    </submittedName>
</protein>
<proteinExistence type="predicted"/>
<dbReference type="eggNOG" id="ENOG5033NF5">
    <property type="taxonomic scope" value="Bacteria"/>
</dbReference>